<accession>A0A3L8E4A2</accession>
<dbReference type="SMART" id="SM00409">
    <property type="entry name" value="IG"/>
    <property type="match status" value="1"/>
</dbReference>
<evidence type="ECO:0000313" key="2">
    <source>
        <dbReference type="EMBL" id="RLU27245.1"/>
    </source>
</evidence>
<feature type="domain" description="Ig-like" evidence="1">
    <location>
        <begin position="20"/>
        <end position="136"/>
    </location>
</feature>
<feature type="domain" description="Ig-like" evidence="1">
    <location>
        <begin position="149"/>
        <end position="185"/>
    </location>
</feature>
<dbReference type="FunFam" id="2.60.40.10:FF:000437">
    <property type="entry name" value="Beat-IIIc, isoform A"/>
    <property type="match status" value="1"/>
</dbReference>
<dbReference type="InterPro" id="IPR013783">
    <property type="entry name" value="Ig-like_fold"/>
</dbReference>
<dbReference type="InterPro" id="IPR036179">
    <property type="entry name" value="Ig-like_dom_sf"/>
</dbReference>
<dbReference type="Gene3D" id="2.60.40.10">
    <property type="entry name" value="Immunoglobulins"/>
    <property type="match status" value="2"/>
</dbReference>
<dbReference type="AlphaFoldDB" id="A0A3L8E4A2"/>
<organism evidence="2">
    <name type="scientific">Ooceraea biroi</name>
    <name type="common">Clonal raider ant</name>
    <name type="synonym">Cerapachys biroi</name>
    <dbReference type="NCBI Taxonomy" id="2015173"/>
    <lineage>
        <taxon>Eukaryota</taxon>
        <taxon>Metazoa</taxon>
        <taxon>Ecdysozoa</taxon>
        <taxon>Arthropoda</taxon>
        <taxon>Hexapoda</taxon>
        <taxon>Insecta</taxon>
        <taxon>Pterygota</taxon>
        <taxon>Neoptera</taxon>
        <taxon>Endopterygota</taxon>
        <taxon>Hymenoptera</taxon>
        <taxon>Apocrita</taxon>
        <taxon>Aculeata</taxon>
        <taxon>Formicoidea</taxon>
        <taxon>Formicidae</taxon>
        <taxon>Dorylinae</taxon>
        <taxon>Ooceraea</taxon>
    </lineage>
</organism>
<dbReference type="SUPFAM" id="SSF48726">
    <property type="entry name" value="Immunoglobulin"/>
    <property type="match status" value="2"/>
</dbReference>
<evidence type="ECO:0000259" key="1">
    <source>
        <dbReference type="PROSITE" id="PS50835"/>
    </source>
</evidence>
<proteinExistence type="predicted"/>
<gene>
    <name evidence="2" type="ORF">DMN91_001046</name>
</gene>
<reference evidence="2" key="2">
    <citation type="submission" date="2018-07" db="EMBL/GenBank/DDBJ databases">
        <authorList>
            <person name="Mckenzie S.K."/>
            <person name="Kronauer D.J.C."/>
        </authorList>
    </citation>
    <scope>NUCLEOTIDE SEQUENCE</scope>
    <source>
        <strain evidence="2">Clonal line C1</strain>
    </source>
</reference>
<protein>
    <recommendedName>
        <fullName evidence="1">Ig-like domain-containing protein</fullName>
    </recommendedName>
</protein>
<dbReference type="InterPro" id="IPR007110">
    <property type="entry name" value="Ig-like_dom"/>
</dbReference>
<dbReference type="Proteomes" id="UP000279307">
    <property type="component" value="Chromosome 1"/>
</dbReference>
<dbReference type="EMBL" id="QOIP01000001">
    <property type="protein sequence ID" value="RLU27245.1"/>
    <property type="molecule type" value="Genomic_DNA"/>
</dbReference>
<dbReference type="OrthoDB" id="6343941at2759"/>
<dbReference type="InterPro" id="IPR003599">
    <property type="entry name" value="Ig_sub"/>
</dbReference>
<dbReference type="Pfam" id="PF13895">
    <property type="entry name" value="Ig_2"/>
    <property type="match status" value="1"/>
</dbReference>
<reference evidence="2" key="1">
    <citation type="journal article" date="2018" name="Genome Res.">
        <title>The genomic architecture and molecular evolution of ant odorant receptors.</title>
        <authorList>
            <person name="McKenzie S.K."/>
            <person name="Kronauer D.J.C."/>
        </authorList>
    </citation>
    <scope>NUCLEOTIDE SEQUENCE [LARGE SCALE GENOMIC DNA]</scope>
    <source>
        <strain evidence="2">Clonal line C1</strain>
    </source>
</reference>
<dbReference type="PANTHER" id="PTHR21261">
    <property type="entry name" value="BEAT PROTEIN"/>
    <property type="match status" value="1"/>
</dbReference>
<dbReference type="PANTHER" id="PTHR21261:SF17">
    <property type="entry name" value="BEAT VI"/>
    <property type="match status" value="1"/>
</dbReference>
<dbReference type="PROSITE" id="PS50835">
    <property type="entry name" value="IG_LIKE"/>
    <property type="match status" value="2"/>
</dbReference>
<comment type="caution">
    <text evidence="2">The sequence shown here is derived from an EMBL/GenBank/DDBJ whole genome shotgun (WGS) entry which is preliminary data.</text>
</comment>
<name>A0A3L8E4A2_OOCBI</name>
<dbReference type="Pfam" id="PF07686">
    <property type="entry name" value="V-set"/>
    <property type="match status" value="1"/>
</dbReference>
<dbReference type="InterPro" id="IPR013106">
    <property type="entry name" value="Ig_V-set"/>
</dbReference>
<sequence length="290" mass="32012">MVSRYTVVSLEASELEQFDPSEDISSRSNSVRGLSNVSIDLPLAVTAGTTVNLSCRYDLQSDILYTVKWYKGSEFFRYIPKEMPPIGVFGELGAKVVTNRSDAHRVVLKDVQPNHTGKYRCEVSGDSPSFNTMMVSGYMHVVSLPNGDPQLRVEKPRYAVGDTVRGNCTVPSGNPPANVTWTVNGTPVNSSFIMNITDKVGDNQQQMTVAGLDFETMQDNFSNGRLHIVCHANVFHLYQKKADVLLTEERPKLASVLGTRESSYIGNAAKNTAECFYITAVITLLLCNLR</sequence>